<feature type="transmembrane region" description="Helical" evidence="1">
    <location>
        <begin position="513"/>
        <end position="531"/>
    </location>
</feature>
<keyword evidence="3" id="KW-1185">Reference proteome</keyword>
<name>A0ABP5VC27_9ACTN</name>
<feature type="transmembrane region" description="Helical" evidence="1">
    <location>
        <begin position="84"/>
        <end position="101"/>
    </location>
</feature>
<evidence type="ECO:0000256" key="1">
    <source>
        <dbReference type="SAM" id="Phobius"/>
    </source>
</evidence>
<reference evidence="3" key="1">
    <citation type="journal article" date="2019" name="Int. J. Syst. Evol. Microbiol.">
        <title>The Global Catalogue of Microorganisms (GCM) 10K type strain sequencing project: providing services to taxonomists for standard genome sequencing and annotation.</title>
        <authorList>
            <consortium name="The Broad Institute Genomics Platform"/>
            <consortium name="The Broad Institute Genome Sequencing Center for Infectious Disease"/>
            <person name="Wu L."/>
            <person name="Ma J."/>
        </authorList>
    </citation>
    <scope>NUCLEOTIDE SEQUENCE [LARGE SCALE GENOMIC DNA]</scope>
    <source>
        <strain evidence="3">JCM 3325</strain>
    </source>
</reference>
<accession>A0ABP5VC27</accession>
<keyword evidence="1" id="KW-0812">Transmembrane</keyword>
<keyword evidence="1" id="KW-0472">Membrane</keyword>
<proteinExistence type="predicted"/>
<feature type="transmembrane region" description="Helical" evidence="1">
    <location>
        <begin position="400"/>
        <end position="424"/>
    </location>
</feature>
<feature type="transmembrane region" description="Helical" evidence="1">
    <location>
        <begin position="436"/>
        <end position="460"/>
    </location>
</feature>
<feature type="transmembrane region" description="Helical" evidence="1">
    <location>
        <begin position="350"/>
        <end position="371"/>
    </location>
</feature>
<sequence>MKALTGTWTLARLALRRDRIRLPVWVLLAAGLVASTASTMKSSYTTEEQRREYAESVVSNPASAVFSGPGFGADTLGGMTVAEAGALLVFLLALPAVLLVVRHTRAEEEAGRAELLGAAILGRHARLASAMLVAGAVMLAIACVTALSLIGYGAPVAGSLAFGFSMALVGWTFAGVAAVTAQFFAHARTATGAAAAVFGLAFMLRAAGDASAASGDGGVVKHLSWLSPIGWAQQVRPFGGERWWVFALPIAAVALLTGAAVRLGARRDVDAGLIAPRPGRPGGSPYLASSWGLAWRLQRGGLIGWAAGVAVVAGVFGAVAHDIEELVGSNEDVADSITKLGGGDTVTNGYLAWVLTITGFMAAAYAITAVLRLRTEETGLRAEPVLATTVTRRRWVASHLACAAAGTVALMVVAGLVVGTVHGLRSGDMAGELSRMLAGALVRVPAALILAAGGVAVFGLLPRVTAFIWALAAGALVLEQLGGVLELDQRVLNLSPFAHTPDLPGGDFSATPLIWLGGISAGLVVAGLVGFRRRDTPIA</sequence>
<dbReference type="EMBL" id="BAAARW010000001">
    <property type="protein sequence ID" value="GAA2399199.1"/>
    <property type="molecule type" value="Genomic_DNA"/>
</dbReference>
<dbReference type="RefSeq" id="WP_344586381.1">
    <property type="nucleotide sequence ID" value="NZ_BAAARW010000001.1"/>
</dbReference>
<organism evidence="2 3">
    <name type="scientific">Actinomadura vinacea</name>
    <dbReference type="NCBI Taxonomy" id="115336"/>
    <lineage>
        <taxon>Bacteria</taxon>
        <taxon>Bacillati</taxon>
        <taxon>Actinomycetota</taxon>
        <taxon>Actinomycetes</taxon>
        <taxon>Streptosporangiales</taxon>
        <taxon>Thermomonosporaceae</taxon>
        <taxon>Actinomadura</taxon>
    </lineage>
</organism>
<feature type="transmembrane region" description="Helical" evidence="1">
    <location>
        <begin position="20"/>
        <end position="40"/>
    </location>
</feature>
<gene>
    <name evidence="2" type="ORF">GCM10010191_02550</name>
</gene>
<feature type="transmembrane region" description="Helical" evidence="1">
    <location>
        <begin position="467"/>
        <end position="485"/>
    </location>
</feature>
<feature type="transmembrane region" description="Helical" evidence="1">
    <location>
        <begin position="302"/>
        <end position="320"/>
    </location>
</feature>
<feature type="transmembrane region" description="Helical" evidence="1">
    <location>
        <begin position="130"/>
        <end position="154"/>
    </location>
</feature>
<feature type="transmembrane region" description="Helical" evidence="1">
    <location>
        <begin position="190"/>
        <end position="208"/>
    </location>
</feature>
<evidence type="ECO:0000313" key="2">
    <source>
        <dbReference type="EMBL" id="GAA2399199.1"/>
    </source>
</evidence>
<keyword evidence="1" id="KW-1133">Transmembrane helix</keyword>
<feature type="transmembrane region" description="Helical" evidence="1">
    <location>
        <begin position="160"/>
        <end position="183"/>
    </location>
</feature>
<dbReference type="Proteomes" id="UP001501231">
    <property type="component" value="Unassembled WGS sequence"/>
</dbReference>
<comment type="caution">
    <text evidence="2">The sequence shown here is derived from an EMBL/GenBank/DDBJ whole genome shotgun (WGS) entry which is preliminary data.</text>
</comment>
<evidence type="ECO:0000313" key="3">
    <source>
        <dbReference type="Proteomes" id="UP001501231"/>
    </source>
</evidence>
<feature type="transmembrane region" description="Helical" evidence="1">
    <location>
        <begin position="243"/>
        <end position="265"/>
    </location>
</feature>
<protein>
    <submittedName>
        <fullName evidence="2">Exporter of polyketide antibiotics</fullName>
    </submittedName>
</protein>